<name>A0A5M3YZI6_ASPTE</name>
<dbReference type="InterPro" id="IPR049326">
    <property type="entry name" value="Rhodopsin_dom_fungi"/>
</dbReference>
<feature type="domain" description="Rhodopsin" evidence="6">
    <location>
        <begin position="118"/>
        <end position="355"/>
    </location>
</feature>
<keyword evidence="3" id="KW-1133">Transmembrane helix</keyword>
<comment type="caution">
    <text evidence="7">The sequence shown here is derived from an EMBL/GenBank/DDBJ whole genome shotgun (WGS) entry which is preliminary data.</text>
</comment>
<protein>
    <submittedName>
        <fullName evidence="7">Integral membrane protein</fullName>
    </submittedName>
</protein>
<comment type="subcellular location">
    <subcellularLocation>
        <location evidence="1">Membrane</location>
        <topology evidence="1">Multi-pass membrane protein</topology>
    </subcellularLocation>
</comment>
<dbReference type="OrthoDB" id="5378633at2759"/>
<evidence type="ECO:0000256" key="3">
    <source>
        <dbReference type="ARBA" id="ARBA00022989"/>
    </source>
</evidence>
<accession>A0A5M3YZI6</accession>
<evidence type="ECO:0000256" key="1">
    <source>
        <dbReference type="ARBA" id="ARBA00004141"/>
    </source>
</evidence>
<dbReference type="EMBL" id="BLJY01000002">
    <property type="protein sequence ID" value="GFF13852.1"/>
    <property type="molecule type" value="Genomic_DNA"/>
</dbReference>
<dbReference type="AlphaFoldDB" id="A0A5M3YZI6"/>
<comment type="similarity">
    <text evidence="5">Belongs to the SAT4 family.</text>
</comment>
<proteinExistence type="inferred from homology"/>
<dbReference type="InterPro" id="IPR052337">
    <property type="entry name" value="SAT4-like"/>
</dbReference>
<dbReference type="VEuPathDB" id="FungiDB:ATEG_02687"/>
<sequence>MICDGPPIPGSNQPAPKCDAYTGRASLDEGGSDTPKGVRAVYLEIFIPALQHFQSFAFQIPAATLRASAADLGAVMSADQIARAGVPGDFEHPNESLRRSIIVALYFAFILSTAAVGVRLLARRLNGTRLFLDDYLILVALLFKYGCSIGVVILLFNGLGSHIAMIPKENLEVYFKIGWSNSFVYTSCVAFIKLSILALYKRLFSTKRMVIAVNVVTGIIILWMLAIWIVGALQCIPVRKFWDRSVEGACMDPVPFYYGMQIPNIITDLIVLAMPMKTVWALPISTNQRLLLSVVFIVGGLSWVFDIVRLVEMIKLTKAGPDITYNQIPMVVWTCIQAATGITAACLAHLRPLFNVAQRRLKDRLHRQETAQSSKELLDKGFSSESTTYELYHTQHSNV</sequence>
<organism evidence="7 8">
    <name type="scientific">Aspergillus terreus</name>
    <dbReference type="NCBI Taxonomy" id="33178"/>
    <lineage>
        <taxon>Eukaryota</taxon>
        <taxon>Fungi</taxon>
        <taxon>Dikarya</taxon>
        <taxon>Ascomycota</taxon>
        <taxon>Pezizomycotina</taxon>
        <taxon>Eurotiomycetes</taxon>
        <taxon>Eurotiomycetidae</taxon>
        <taxon>Eurotiales</taxon>
        <taxon>Aspergillaceae</taxon>
        <taxon>Aspergillus</taxon>
        <taxon>Aspergillus subgen. Circumdati</taxon>
    </lineage>
</organism>
<evidence type="ECO:0000256" key="2">
    <source>
        <dbReference type="ARBA" id="ARBA00022692"/>
    </source>
</evidence>
<evidence type="ECO:0000259" key="6">
    <source>
        <dbReference type="Pfam" id="PF20684"/>
    </source>
</evidence>
<keyword evidence="8" id="KW-1185">Reference proteome</keyword>
<evidence type="ECO:0000313" key="8">
    <source>
        <dbReference type="Proteomes" id="UP000452235"/>
    </source>
</evidence>
<dbReference type="GO" id="GO:0016020">
    <property type="term" value="C:membrane"/>
    <property type="evidence" value="ECO:0007669"/>
    <property type="project" value="UniProtKB-SubCell"/>
</dbReference>
<keyword evidence="4" id="KW-0472">Membrane</keyword>
<evidence type="ECO:0000256" key="5">
    <source>
        <dbReference type="ARBA" id="ARBA00038359"/>
    </source>
</evidence>
<dbReference type="Pfam" id="PF20684">
    <property type="entry name" value="Fung_rhodopsin"/>
    <property type="match status" value="1"/>
</dbReference>
<evidence type="ECO:0000256" key="4">
    <source>
        <dbReference type="ARBA" id="ARBA00023136"/>
    </source>
</evidence>
<dbReference type="PANTHER" id="PTHR33048">
    <property type="entry name" value="PTH11-LIKE INTEGRAL MEMBRANE PROTEIN (AFU_ORTHOLOGUE AFUA_5G11245)"/>
    <property type="match status" value="1"/>
</dbReference>
<dbReference type="Proteomes" id="UP000452235">
    <property type="component" value="Unassembled WGS sequence"/>
</dbReference>
<gene>
    <name evidence="7" type="ORF">ATEIFO6365_0002096300</name>
</gene>
<reference evidence="7 8" key="1">
    <citation type="submission" date="2020-01" db="EMBL/GenBank/DDBJ databases">
        <title>Aspergillus terreus IFO 6365 whole genome shotgun sequence.</title>
        <authorList>
            <person name="Kanamasa S."/>
            <person name="Takahashi H."/>
        </authorList>
    </citation>
    <scope>NUCLEOTIDE SEQUENCE [LARGE SCALE GENOMIC DNA]</scope>
    <source>
        <strain evidence="7 8">IFO 6365</strain>
    </source>
</reference>
<dbReference type="PANTHER" id="PTHR33048:SF47">
    <property type="entry name" value="INTEGRAL MEMBRANE PROTEIN-RELATED"/>
    <property type="match status" value="1"/>
</dbReference>
<evidence type="ECO:0000313" key="7">
    <source>
        <dbReference type="EMBL" id="GFF13852.1"/>
    </source>
</evidence>
<keyword evidence="2" id="KW-0812">Transmembrane</keyword>